<dbReference type="InterPro" id="IPR036412">
    <property type="entry name" value="HAD-like_sf"/>
</dbReference>
<dbReference type="EMBL" id="JAMSHT010000001">
    <property type="protein sequence ID" value="MCM8557929.1"/>
    <property type="molecule type" value="Genomic_DNA"/>
</dbReference>
<keyword evidence="2" id="KW-1185">Reference proteome</keyword>
<dbReference type="InterPro" id="IPR023214">
    <property type="entry name" value="HAD_sf"/>
</dbReference>
<dbReference type="SFLD" id="SFLDG01129">
    <property type="entry name" value="C1.5:_HAD__Beta-PGM__Phosphata"/>
    <property type="match status" value="1"/>
</dbReference>
<dbReference type="SUPFAM" id="SSF56784">
    <property type="entry name" value="HAD-like"/>
    <property type="match status" value="1"/>
</dbReference>
<dbReference type="NCBIfam" id="TIGR01993">
    <property type="entry name" value="Pyr-5-nucltdase"/>
    <property type="match status" value="1"/>
</dbReference>
<dbReference type="PANTHER" id="PTHR12725">
    <property type="entry name" value="HALOACID DEHALOGENASE-LIKE HYDROLASE"/>
    <property type="match status" value="1"/>
</dbReference>
<organism evidence="1 2">
    <name type="scientific">Sphingomicrobium sediminis</name>
    <dbReference type="NCBI Taxonomy" id="2950949"/>
    <lineage>
        <taxon>Bacteria</taxon>
        <taxon>Pseudomonadati</taxon>
        <taxon>Pseudomonadota</taxon>
        <taxon>Alphaproteobacteria</taxon>
        <taxon>Sphingomonadales</taxon>
        <taxon>Sphingomonadaceae</taxon>
        <taxon>Sphingomicrobium</taxon>
    </lineage>
</organism>
<reference evidence="1" key="1">
    <citation type="submission" date="2022-06" db="EMBL/GenBank/DDBJ databases">
        <title>Sphingomicrobium sedimins sp. nov., a marine bacterium isolated from tidal flat.</title>
        <authorList>
            <person name="Kim C.-H."/>
            <person name="Yoo Y."/>
            <person name="Kim J.-J."/>
        </authorList>
    </citation>
    <scope>NUCLEOTIDE SEQUENCE</scope>
    <source>
        <strain evidence="1">GRR-S6-50</strain>
    </source>
</reference>
<comment type="caution">
    <text evidence="1">The sequence shown here is derived from an EMBL/GenBank/DDBJ whole genome shotgun (WGS) entry which is preliminary data.</text>
</comment>
<dbReference type="Gene3D" id="1.10.150.450">
    <property type="match status" value="1"/>
</dbReference>
<dbReference type="NCBIfam" id="TIGR01509">
    <property type="entry name" value="HAD-SF-IA-v3"/>
    <property type="match status" value="1"/>
</dbReference>
<name>A0A9X2EM18_9SPHN</name>
<evidence type="ECO:0000313" key="2">
    <source>
        <dbReference type="Proteomes" id="UP001155128"/>
    </source>
</evidence>
<evidence type="ECO:0000313" key="1">
    <source>
        <dbReference type="EMBL" id="MCM8557929.1"/>
    </source>
</evidence>
<dbReference type="InterPro" id="IPR010237">
    <property type="entry name" value="Pyr-5-nucltdase"/>
</dbReference>
<protein>
    <submittedName>
        <fullName evidence="1">Pyrimidine 5'-nucleotidase</fullName>
    </submittedName>
</protein>
<dbReference type="Pfam" id="PF00702">
    <property type="entry name" value="Hydrolase"/>
    <property type="match status" value="1"/>
</dbReference>
<dbReference type="Gene3D" id="3.40.50.1000">
    <property type="entry name" value="HAD superfamily/HAD-like"/>
    <property type="match status" value="1"/>
</dbReference>
<dbReference type="PANTHER" id="PTHR12725:SF117">
    <property type="entry name" value="HALOACID DEHALOGENASE-LIKE HYDROLASE"/>
    <property type="match status" value="1"/>
</dbReference>
<dbReference type="AlphaFoldDB" id="A0A9X2EM18"/>
<sequence length="223" mass="24921">MRDQFAHISDWIFDLDNTLYPASSGLFAHIDKRMTGFIADLMDLDPIEARKVQKGYFASHGTTLAGLMADHDVDPHHFLDHVHDIPLEDITPDPRIVEGIANLPGRAFIYTNGDAPYAGRVLERLGLGSHFVHVHDIHATNYRPKPEPHGYEQLVRQFDIDPAGALMVEDMIKNLKPAKALGFTTIWVDNGSEQAQEAPDFAHVDHRITDVGAWLAELNGDNE</sequence>
<dbReference type="InterPro" id="IPR006439">
    <property type="entry name" value="HAD-SF_hydro_IA"/>
</dbReference>
<dbReference type="RefSeq" id="WP_252114424.1">
    <property type="nucleotide sequence ID" value="NZ_JAMSHT010000001.1"/>
</dbReference>
<dbReference type="SFLD" id="SFLDS00003">
    <property type="entry name" value="Haloacid_Dehalogenase"/>
    <property type="match status" value="1"/>
</dbReference>
<accession>A0A9X2EM18</accession>
<dbReference type="Proteomes" id="UP001155128">
    <property type="component" value="Unassembled WGS sequence"/>
</dbReference>
<gene>
    <name evidence="1" type="ORF">NDO55_08865</name>
</gene>
<dbReference type="SFLD" id="SFLDG01132">
    <property type="entry name" value="C1.5.3:_5'-Nucleotidase_Like"/>
    <property type="match status" value="1"/>
</dbReference>
<proteinExistence type="predicted"/>